<dbReference type="Proteomes" id="UP001597214">
    <property type="component" value="Unassembled WGS sequence"/>
</dbReference>
<keyword evidence="2 3" id="KW-0346">Stress response</keyword>
<evidence type="ECO:0000313" key="5">
    <source>
        <dbReference type="EMBL" id="MFD1736144.1"/>
    </source>
</evidence>
<keyword evidence="6" id="KW-1185">Reference proteome</keyword>
<dbReference type="Gene3D" id="2.30.30.100">
    <property type="match status" value="1"/>
</dbReference>
<sequence length="72" mass="8061">MARTTVNVQDVLLNEARKSKINVTIITKNGFQTPGQVIAFDNFVIILSVNGKQQMFYKHAVSTIIPSKKLEL</sequence>
<evidence type="ECO:0000256" key="1">
    <source>
        <dbReference type="ARBA" id="ARBA00022884"/>
    </source>
</evidence>
<dbReference type="NCBIfam" id="TIGR02383">
    <property type="entry name" value="Hfq"/>
    <property type="match status" value="1"/>
</dbReference>
<dbReference type="EMBL" id="JBHUEM010000005">
    <property type="protein sequence ID" value="MFD1736144.1"/>
    <property type="molecule type" value="Genomic_DNA"/>
</dbReference>
<comment type="subunit">
    <text evidence="3">Homohexamer.</text>
</comment>
<organism evidence="5 6">
    <name type="scientific">Bacillus salitolerans</name>
    <dbReference type="NCBI Taxonomy" id="1437434"/>
    <lineage>
        <taxon>Bacteria</taxon>
        <taxon>Bacillati</taxon>
        <taxon>Bacillota</taxon>
        <taxon>Bacilli</taxon>
        <taxon>Bacillales</taxon>
        <taxon>Bacillaceae</taxon>
        <taxon>Bacillus</taxon>
    </lineage>
</organism>
<dbReference type="CDD" id="cd01716">
    <property type="entry name" value="Hfq"/>
    <property type="match status" value="1"/>
</dbReference>
<dbReference type="RefSeq" id="WP_377927291.1">
    <property type="nucleotide sequence ID" value="NZ_JBHUEM010000005.1"/>
</dbReference>
<accession>A0ABW4LLW3</accession>
<dbReference type="SUPFAM" id="SSF50182">
    <property type="entry name" value="Sm-like ribonucleoproteins"/>
    <property type="match status" value="1"/>
</dbReference>
<reference evidence="6" key="1">
    <citation type="journal article" date="2019" name="Int. J. Syst. Evol. Microbiol.">
        <title>The Global Catalogue of Microorganisms (GCM) 10K type strain sequencing project: providing services to taxonomists for standard genome sequencing and annotation.</title>
        <authorList>
            <consortium name="The Broad Institute Genomics Platform"/>
            <consortium name="The Broad Institute Genome Sequencing Center for Infectious Disease"/>
            <person name="Wu L."/>
            <person name="Ma J."/>
        </authorList>
    </citation>
    <scope>NUCLEOTIDE SEQUENCE [LARGE SCALE GENOMIC DNA]</scope>
    <source>
        <strain evidence="6">CCUG 49339</strain>
    </source>
</reference>
<dbReference type="InterPro" id="IPR010920">
    <property type="entry name" value="LSM_dom_sf"/>
</dbReference>
<dbReference type="Pfam" id="PF17209">
    <property type="entry name" value="Hfq"/>
    <property type="match status" value="1"/>
</dbReference>
<name>A0ABW4LLW3_9BACI</name>
<comment type="similarity">
    <text evidence="3">Belongs to the Hfq family.</text>
</comment>
<evidence type="ECO:0000313" key="6">
    <source>
        <dbReference type="Proteomes" id="UP001597214"/>
    </source>
</evidence>
<comment type="function">
    <text evidence="3">RNA chaperone that binds small regulatory RNA (sRNAs) and mRNAs to facilitate mRNA translational regulation in response to envelope stress, environmental stress and changes in metabolite concentrations. Also binds with high specificity to tRNAs.</text>
</comment>
<keyword evidence="1 3" id="KW-0694">RNA-binding</keyword>
<dbReference type="PANTHER" id="PTHR34772:SF1">
    <property type="entry name" value="RNA-BINDING PROTEIN HFQ"/>
    <property type="match status" value="1"/>
</dbReference>
<evidence type="ECO:0000256" key="3">
    <source>
        <dbReference type="HAMAP-Rule" id="MF_00436"/>
    </source>
</evidence>
<gene>
    <name evidence="3 5" type="primary">hfq</name>
    <name evidence="5" type="ORF">ACFSCX_06155</name>
</gene>
<dbReference type="HAMAP" id="MF_00436">
    <property type="entry name" value="Hfq"/>
    <property type="match status" value="1"/>
</dbReference>
<dbReference type="InterPro" id="IPR047575">
    <property type="entry name" value="Sm"/>
</dbReference>
<feature type="domain" description="Sm" evidence="4">
    <location>
        <begin position="10"/>
        <end position="70"/>
    </location>
</feature>
<proteinExistence type="inferred from homology"/>
<comment type="caution">
    <text evidence="5">The sequence shown here is derived from an EMBL/GenBank/DDBJ whole genome shotgun (WGS) entry which is preliminary data.</text>
</comment>
<dbReference type="PANTHER" id="PTHR34772">
    <property type="entry name" value="RNA-BINDING PROTEIN HFQ"/>
    <property type="match status" value="1"/>
</dbReference>
<protein>
    <recommendedName>
        <fullName evidence="3">RNA-binding protein Hfq</fullName>
    </recommendedName>
</protein>
<evidence type="ECO:0000256" key="2">
    <source>
        <dbReference type="ARBA" id="ARBA00023016"/>
    </source>
</evidence>
<dbReference type="InterPro" id="IPR005001">
    <property type="entry name" value="Hfq"/>
</dbReference>
<dbReference type="PROSITE" id="PS52002">
    <property type="entry name" value="SM"/>
    <property type="match status" value="1"/>
</dbReference>
<evidence type="ECO:0000259" key="4">
    <source>
        <dbReference type="PROSITE" id="PS52002"/>
    </source>
</evidence>